<dbReference type="PRINTS" id="PR01607">
    <property type="entry name" value="APYRASEFAMLY"/>
</dbReference>
<dbReference type="GO" id="GO:0030288">
    <property type="term" value="C:outer membrane-bounded periplasmic space"/>
    <property type="evidence" value="ECO:0007669"/>
    <property type="project" value="TreeGrafter"/>
</dbReference>
<proteinExistence type="inferred from homology"/>
<feature type="signal peptide" evidence="2">
    <location>
        <begin position="1"/>
        <end position="30"/>
    </location>
</feature>
<evidence type="ECO:0000313" key="4">
    <source>
        <dbReference type="EMBL" id="OWP83517.1"/>
    </source>
</evidence>
<keyword evidence="2" id="KW-0732">Signal</keyword>
<dbReference type="Proteomes" id="UP000197768">
    <property type="component" value="Unassembled WGS sequence"/>
</dbReference>
<organism evidence="4 5">
    <name type="scientific">Flavobacterium davisii</name>
    <dbReference type="NCBI Taxonomy" id="2906077"/>
    <lineage>
        <taxon>Bacteria</taxon>
        <taxon>Pseudomonadati</taxon>
        <taxon>Bacteroidota</taxon>
        <taxon>Flavobacteriia</taxon>
        <taxon>Flavobacteriales</taxon>
        <taxon>Flavobacteriaceae</taxon>
        <taxon>Flavobacterium</taxon>
    </lineage>
</organism>
<comment type="caution">
    <text evidence="4">The sequence shown here is derived from an EMBL/GenBank/DDBJ whole genome shotgun (WGS) entry which is preliminary data.</text>
</comment>
<evidence type="ECO:0000256" key="1">
    <source>
        <dbReference type="ARBA" id="ARBA00006654"/>
    </source>
</evidence>
<comment type="similarity">
    <text evidence="1 2">Belongs to the 5'-nucleotidase family.</text>
</comment>
<keyword evidence="2" id="KW-0378">Hydrolase</keyword>
<dbReference type="InterPro" id="IPR006179">
    <property type="entry name" value="5_nucleotidase/apyrase"/>
</dbReference>
<evidence type="ECO:0000259" key="3">
    <source>
        <dbReference type="Pfam" id="PF00149"/>
    </source>
</evidence>
<reference evidence="4 5" key="1">
    <citation type="journal article" date="2017" name="Infect. Genet. Evol.">
        <title>Comparative genome analysis of fish pathogen Flavobacterium columnare reveals extensive sequence diversity within the species.</title>
        <authorList>
            <person name="Kayansamruaj P."/>
            <person name="Dong H.T."/>
            <person name="Hirono I."/>
            <person name="Kondo H."/>
            <person name="Senapin S."/>
            <person name="Rodkhum C."/>
        </authorList>
    </citation>
    <scope>NUCLEOTIDE SEQUENCE [LARGE SCALE GENOMIC DNA]</scope>
    <source>
        <strain evidence="4 5">1215</strain>
    </source>
</reference>
<feature type="chain" id="PRO_5011829700" evidence="2">
    <location>
        <begin position="31"/>
        <end position="306"/>
    </location>
</feature>
<gene>
    <name evidence="4" type="ORF">BWK59_10055</name>
</gene>
<dbReference type="EMBL" id="MTCZ01000106">
    <property type="protein sequence ID" value="OWP83517.1"/>
    <property type="molecule type" value="Genomic_DNA"/>
</dbReference>
<sequence>MKRRDFLKNTVASSALLGLGGLSLSSFNTAGTLQKLTILHTNDTHSQIDPFPEGHPKNPNLGGVARRAALINQIRKEEDNVLLLDAGDIFQGTPYFNYYGGEIEFKVMSMMKYDLATIGNHDFDNGITGLYGQLPNATFEFVCTNYDFKNTILDTHIKPYKIFQKAGIKIGIFGLGVELYGLVDPRYYKETKYLDPVEIANDITKKLKEVEKCDLIICLSHLGFEYKNEPERISDINLAKKTRNIDLIIGGHTHTFLDKPVIEKNLDDKEVLVNQVGAYGINLGRIDFYIDDQKNIAPGTGRKIVI</sequence>
<dbReference type="GO" id="GO:0008768">
    <property type="term" value="F:UDP-sugar diphosphatase activity"/>
    <property type="evidence" value="ECO:0007669"/>
    <property type="project" value="TreeGrafter"/>
</dbReference>
<accession>A0A246GHB1</accession>
<dbReference type="GO" id="GO:0046872">
    <property type="term" value="F:metal ion binding"/>
    <property type="evidence" value="ECO:0007669"/>
    <property type="project" value="InterPro"/>
</dbReference>
<evidence type="ECO:0000256" key="2">
    <source>
        <dbReference type="RuleBase" id="RU362119"/>
    </source>
</evidence>
<dbReference type="GO" id="GO:0000166">
    <property type="term" value="F:nucleotide binding"/>
    <property type="evidence" value="ECO:0007669"/>
    <property type="project" value="UniProtKB-KW"/>
</dbReference>
<dbReference type="GO" id="GO:0009166">
    <property type="term" value="P:nucleotide catabolic process"/>
    <property type="evidence" value="ECO:0007669"/>
    <property type="project" value="InterPro"/>
</dbReference>
<dbReference type="Pfam" id="PF00149">
    <property type="entry name" value="Metallophos"/>
    <property type="match status" value="1"/>
</dbReference>
<protein>
    <submittedName>
        <fullName evidence="4">Metallophosphatase</fullName>
    </submittedName>
</protein>
<dbReference type="Gene3D" id="3.60.21.10">
    <property type="match status" value="1"/>
</dbReference>
<dbReference type="InterPro" id="IPR029052">
    <property type="entry name" value="Metallo-depent_PP-like"/>
</dbReference>
<evidence type="ECO:0000313" key="5">
    <source>
        <dbReference type="Proteomes" id="UP000197768"/>
    </source>
</evidence>
<dbReference type="CDD" id="cd00845">
    <property type="entry name" value="MPP_UshA_N_like"/>
    <property type="match status" value="1"/>
</dbReference>
<dbReference type="PANTHER" id="PTHR11575:SF24">
    <property type="entry name" value="5'-NUCLEOTIDASE"/>
    <property type="match status" value="1"/>
</dbReference>
<dbReference type="AlphaFoldDB" id="A0A246GHB1"/>
<feature type="domain" description="Calcineurin-like phosphoesterase" evidence="3">
    <location>
        <begin position="36"/>
        <end position="255"/>
    </location>
</feature>
<keyword evidence="2" id="KW-0547">Nucleotide-binding</keyword>
<dbReference type="InterPro" id="IPR006146">
    <property type="entry name" value="5'-Nucleotdase_CS"/>
</dbReference>
<dbReference type="PANTHER" id="PTHR11575">
    <property type="entry name" value="5'-NUCLEOTIDASE-RELATED"/>
    <property type="match status" value="1"/>
</dbReference>
<dbReference type="SUPFAM" id="SSF56300">
    <property type="entry name" value="Metallo-dependent phosphatases"/>
    <property type="match status" value="1"/>
</dbReference>
<dbReference type="GO" id="GO:0008253">
    <property type="term" value="F:5'-nucleotidase activity"/>
    <property type="evidence" value="ECO:0007669"/>
    <property type="project" value="TreeGrafter"/>
</dbReference>
<dbReference type="PROSITE" id="PS00785">
    <property type="entry name" value="5_NUCLEOTIDASE_1"/>
    <property type="match status" value="1"/>
</dbReference>
<dbReference type="InterPro" id="IPR004843">
    <property type="entry name" value="Calcineurin-like_PHP"/>
</dbReference>
<dbReference type="RefSeq" id="WP_088393519.1">
    <property type="nucleotide sequence ID" value="NZ_MTCZ01000106.1"/>
</dbReference>
<name>A0A246GHB1_9FLAO</name>